<accession>A0AAN6LXW2</accession>
<feature type="region of interest" description="Disordered" evidence="1">
    <location>
        <begin position="215"/>
        <end position="303"/>
    </location>
</feature>
<feature type="compositionally biased region" description="Acidic residues" evidence="1">
    <location>
        <begin position="272"/>
        <end position="288"/>
    </location>
</feature>
<evidence type="ECO:0000313" key="4">
    <source>
        <dbReference type="Proteomes" id="UP001280581"/>
    </source>
</evidence>
<feature type="compositionally biased region" description="Low complexity" evidence="1">
    <location>
        <begin position="236"/>
        <end position="255"/>
    </location>
</feature>
<protein>
    <submittedName>
        <fullName evidence="3">Uncharacterized protein</fullName>
    </submittedName>
</protein>
<name>A0AAN6LXW2_9PLEO</name>
<keyword evidence="4" id="KW-1185">Reference proteome</keyword>
<feature type="signal peptide" evidence="2">
    <location>
        <begin position="1"/>
        <end position="22"/>
    </location>
</feature>
<evidence type="ECO:0000256" key="1">
    <source>
        <dbReference type="SAM" id="MobiDB-lite"/>
    </source>
</evidence>
<evidence type="ECO:0000256" key="2">
    <source>
        <dbReference type="SAM" id="SignalP"/>
    </source>
</evidence>
<feature type="chain" id="PRO_5043048889" evidence="2">
    <location>
        <begin position="23"/>
        <end position="303"/>
    </location>
</feature>
<proteinExistence type="predicted"/>
<dbReference type="Proteomes" id="UP001280581">
    <property type="component" value="Unassembled WGS sequence"/>
</dbReference>
<dbReference type="EMBL" id="WVTA01000008">
    <property type="protein sequence ID" value="KAK3207689.1"/>
    <property type="molecule type" value="Genomic_DNA"/>
</dbReference>
<evidence type="ECO:0000313" key="3">
    <source>
        <dbReference type="EMBL" id="KAK3207689.1"/>
    </source>
</evidence>
<organism evidence="3 4">
    <name type="scientific">Pseudopithomyces chartarum</name>
    <dbReference type="NCBI Taxonomy" id="1892770"/>
    <lineage>
        <taxon>Eukaryota</taxon>
        <taxon>Fungi</taxon>
        <taxon>Dikarya</taxon>
        <taxon>Ascomycota</taxon>
        <taxon>Pezizomycotina</taxon>
        <taxon>Dothideomycetes</taxon>
        <taxon>Pleosporomycetidae</taxon>
        <taxon>Pleosporales</taxon>
        <taxon>Massarineae</taxon>
        <taxon>Didymosphaeriaceae</taxon>
        <taxon>Pseudopithomyces</taxon>
    </lineage>
</organism>
<gene>
    <name evidence="3" type="ORF">GRF29_96g80414</name>
</gene>
<comment type="caution">
    <text evidence="3">The sequence shown here is derived from an EMBL/GenBank/DDBJ whole genome shotgun (WGS) entry which is preliminary data.</text>
</comment>
<reference evidence="3 4" key="1">
    <citation type="submission" date="2021-02" db="EMBL/GenBank/DDBJ databases">
        <title>Genome assembly of Pseudopithomyces chartarum.</title>
        <authorList>
            <person name="Jauregui R."/>
            <person name="Singh J."/>
            <person name="Voisey C."/>
        </authorList>
    </citation>
    <scope>NUCLEOTIDE SEQUENCE [LARGE SCALE GENOMIC DNA]</scope>
    <source>
        <strain evidence="3 4">AGR01</strain>
    </source>
</reference>
<keyword evidence="2" id="KW-0732">Signal</keyword>
<dbReference type="AlphaFoldDB" id="A0AAN6LXW2"/>
<feature type="compositionally biased region" description="Pro residues" evidence="1">
    <location>
        <begin position="215"/>
        <end position="226"/>
    </location>
</feature>
<sequence>MGILNRIFVATTLCLNLFFVEAADCDASQPRSEGDPTGTDIASFLYNAVDSPISGICAGGFPPLDNNIATFSANLMIFNVTREDSTKELENCQNAFHNIIEQCVQNGNFWGGFWSLNGFHYSIKNHVFPDNGIQDPAPATTEAPPTSTVLTQTDSSGSIVTVTFIQSTLTEFSSLSTTTTITSTSTDNDGALIAIPLILGVGGIVWIPIGGPLPPGVTPPPTPPGPEGEHPDQPNSNTDATATTSSTLSTSSTSAIPTVDAIAEPPLPDYQEILEIEPEGPLPAEEDSPSPPETPSTDSHVEL</sequence>